<feature type="compositionally biased region" description="Low complexity" evidence="1">
    <location>
        <begin position="850"/>
        <end position="866"/>
    </location>
</feature>
<dbReference type="InterPro" id="IPR011990">
    <property type="entry name" value="TPR-like_helical_dom_sf"/>
</dbReference>
<evidence type="ECO:0000256" key="1">
    <source>
        <dbReference type="SAM" id="MobiDB-lite"/>
    </source>
</evidence>
<proteinExistence type="predicted"/>
<dbReference type="EMBL" id="NBCO01000036">
    <property type="protein sequence ID" value="ORC85294.1"/>
    <property type="molecule type" value="Genomic_DNA"/>
</dbReference>
<feature type="compositionally biased region" description="Polar residues" evidence="1">
    <location>
        <begin position="434"/>
        <end position="451"/>
    </location>
</feature>
<feature type="region of interest" description="Disordered" evidence="1">
    <location>
        <begin position="1"/>
        <end position="44"/>
    </location>
</feature>
<feature type="region of interest" description="Disordered" evidence="1">
    <location>
        <begin position="559"/>
        <end position="598"/>
    </location>
</feature>
<sequence>MSWSYYDNYPERSTIGNTEPTGNQTKDSNIRNERSSWGGGGGVGSNSVDGLQKFLNRGIYLRPNVFMINGTATDLMGSLYMMNTTVPSNIAFSSFSSSSSSSPGTNTTTMMVTPPSFLRGYKRSDTPTCWVSFNYELRLGSSEYFSLGEEARAALLSEEFTEDELVHDSLLTRQGNTADVLQYQAIAMQLSISLRENRLSTLFREEWCRIKDRPEESRHISTFLGSVGDYLGFGSVLMSGVEVALRAMQPGKTSEFLIIDSNLEFENADNINELRPTTRSSVLQCVYIKIELLHRIPHEYILPVIFQKYIVQLPSSTTTEDTETTTTTNITTTTTTTNSMIRDRAGAHARLFRFFPSTLFSKSTNPNLPQSLTSVHALRAFFMAILSVAANCCVGNSSSSLTPLRDGRPSGKLARLCDSLGHPFKGIYSDAGNVRNTSNDNHTSSTGSVNGPLTEADAKMFVYLNFLKSPSDGATVNCKIIRNGELMGNPLPPLELKDVLLGSMAMPLWLDMLLQTMRNGEEDVMNLSMKGESDAEFHSSFVEEIRNTVIQHVNYIKSGKTSSSVRHDDEDEDDSHHQYHHYHHQGEPKQHQQQSRMTSSDMLAQENFIFPDNVNVSISDRSKHEGEHNPLFTYNFSCHVVLEDFKNAYDLNAFFFVNPESSLRVVQKLENEVLALSRAEDIMYKNGNCCRDFIPENEDILPCVTAKMIHIQPAALGHNTHCFVERSVVKAIHKMNFAILLLTFYVHEENMLAQRILTTTLSQQRRVALARAFYFLGNIYLQLQHEGVYSLAVEAYSAAIEILPDDEQLRLRRGDLLREFHRDAAVHDFEVARSILQMKLQRYNTQQTTSSSSNSSSGAAGVVVSGGESGGVHRDDREREHLWRLLQGVEHSINVLRGSGGPPNVH</sequence>
<dbReference type="Proteomes" id="UP000192257">
    <property type="component" value="Unassembled WGS sequence"/>
</dbReference>
<evidence type="ECO:0000313" key="3">
    <source>
        <dbReference type="Proteomes" id="UP000192257"/>
    </source>
</evidence>
<feature type="region of interest" description="Disordered" evidence="1">
    <location>
        <begin position="846"/>
        <end position="874"/>
    </location>
</feature>
<dbReference type="SUPFAM" id="SSF48452">
    <property type="entry name" value="TPR-like"/>
    <property type="match status" value="1"/>
</dbReference>
<dbReference type="VEuPathDB" id="TriTrypDB:TM35_000361540"/>
<gene>
    <name evidence="2" type="ORF">TM35_000361540</name>
</gene>
<feature type="region of interest" description="Disordered" evidence="1">
    <location>
        <begin position="431"/>
        <end position="451"/>
    </location>
</feature>
<dbReference type="AlphaFoldDB" id="A0A1X0NKK3"/>
<keyword evidence="3" id="KW-1185">Reference proteome</keyword>
<accession>A0A1X0NKK3</accession>
<dbReference type="GeneID" id="39989119"/>
<comment type="caution">
    <text evidence="2">The sequence shown here is derived from an EMBL/GenBank/DDBJ whole genome shotgun (WGS) entry which is preliminary data.</text>
</comment>
<dbReference type="Gene3D" id="1.25.40.10">
    <property type="entry name" value="Tetratricopeptide repeat domain"/>
    <property type="match status" value="1"/>
</dbReference>
<reference evidence="2 3" key="1">
    <citation type="submission" date="2017-03" db="EMBL/GenBank/DDBJ databases">
        <title>An alternative strategy for trypanosome survival in the mammalian bloodstream revealed through genome and transcriptome analysis of the ubiquitous bovine parasite Trypanosoma (Megatrypanum) theileri.</title>
        <authorList>
            <person name="Kelly S."/>
            <person name="Ivens A."/>
            <person name="Mott A."/>
            <person name="O'Neill E."/>
            <person name="Emms D."/>
            <person name="Macleod O."/>
            <person name="Voorheis P."/>
            <person name="Matthews J."/>
            <person name="Matthews K."/>
            <person name="Carrington M."/>
        </authorList>
    </citation>
    <scope>NUCLEOTIDE SEQUENCE [LARGE SCALE GENOMIC DNA]</scope>
    <source>
        <strain evidence="2">Edinburgh</strain>
    </source>
</reference>
<feature type="compositionally biased region" description="Polar residues" evidence="1">
    <location>
        <begin position="14"/>
        <end position="27"/>
    </location>
</feature>
<dbReference type="OrthoDB" id="246556at2759"/>
<organism evidence="2 3">
    <name type="scientific">Trypanosoma theileri</name>
    <dbReference type="NCBI Taxonomy" id="67003"/>
    <lineage>
        <taxon>Eukaryota</taxon>
        <taxon>Discoba</taxon>
        <taxon>Euglenozoa</taxon>
        <taxon>Kinetoplastea</taxon>
        <taxon>Metakinetoplastina</taxon>
        <taxon>Trypanosomatida</taxon>
        <taxon>Trypanosomatidae</taxon>
        <taxon>Trypanosoma</taxon>
    </lineage>
</organism>
<evidence type="ECO:0000313" key="2">
    <source>
        <dbReference type="EMBL" id="ORC85294.1"/>
    </source>
</evidence>
<name>A0A1X0NKK3_9TRYP</name>
<protein>
    <submittedName>
        <fullName evidence="2">Uncharacterized protein</fullName>
    </submittedName>
</protein>
<dbReference type="RefSeq" id="XP_028879360.1">
    <property type="nucleotide sequence ID" value="XM_029029339.1"/>
</dbReference>